<dbReference type="OrthoDB" id="9790048at2"/>
<sequence length="288" mass="29704">MDGARRAFVPGLLSVLVALAVLLGSTGCAGSGASAGELTVAGSTTVMPIAEIAAEQFTEHTGIHVLVSGLGSSAGIESVLNGTADIATSSRDLTEAEKSTGELVTTEVATDGIAVIVNTQNRVANVTMDQLRAIYAGQITNWKELGGEDLPILVVNRDEASGTREAFKTIVMGDTRFDPAAAVLPGTGQVRDVVSRTPGAIGYISLGFVDSAFTSAKVKALAVNSVEPSEAAVEAGAYPVSRYLYFFTKGEPSGTAKEYIALVVSDEMAQTIRDAGYIPISAERKGGE</sequence>
<evidence type="ECO:0000256" key="3">
    <source>
        <dbReference type="ARBA" id="ARBA00022729"/>
    </source>
</evidence>
<evidence type="ECO:0000256" key="4">
    <source>
        <dbReference type="RuleBase" id="RU367119"/>
    </source>
</evidence>
<keyword evidence="4" id="KW-0592">Phosphate transport</keyword>
<name>A0A4S2EZL8_9ACTN</name>
<evidence type="ECO:0000256" key="1">
    <source>
        <dbReference type="ARBA" id="ARBA00008725"/>
    </source>
</evidence>
<gene>
    <name evidence="6" type="ORF">E5334_08380</name>
</gene>
<keyword evidence="3" id="KW-0732">Signal</keyword>
<dbReference type="NCBIfam" id="TIGR02136">
    <property type="entry name" value="ptsS_2"/>
    <property type="match status" value="1"/>
</dbReference>
<dbReference type="PANTHER" id="PTHR30570:SF1">
    <property type="entry name" value="PHOSPHATE-BINDING PROTEIN PSTS"/>
    <property type="match status" value="1"/>
</dbReference>
<dbReference type="EMBL" id="SRYE01000005">
    <property type="protein sequence ID" value="TGY61462.1"/>
    <property type="molecule type" value="Genomic_DNA"/>
</dbReference>
<dbReference type="Pfam" id="PF12849">
    <property type="entry name" value="PBP_like_2"/>
    <property type="match status" value="1"/>
</dbReference>
<evidence type="ECO:0000313" key="7">
    <source>
        <dbReference type="Proteomes" id="UP000310263"/>
    </source>
</evidence>
<evidence type="ECO:0000313" key="6">
    <source>
        <dbReference type="EMBL" id="TGY61462.1"/>
    </source>
</evidence>
<dbReference type="Proteomes" id="UP000310263">
    <property type="component" value="Unassembled WGS sequence"/>
</dbReference>
<dbReference type="GO" id="GO:0006817">
    <property type="term" value="P:phosphate ion transport"/>
    <property type="evidence" value="ECO:0007669"/>
    <property type="project" value="UniProtKB-UniRule"/>
</dbReference>
<keyword evidence="2 4" id="KW-0813">Transport</keyword>
<dbReference type="InterPro" id="IPR011862">
    <property type="entry name" value="Phos-bd"/>
</dbReference>
<accession>A0A4S2EZL8</accession>
<dbReference type="InterPro" id="IPR024370">
    <property type="entry name" value="PBP_domain"/>
</dbReference>
<dbReference type="InterPro" id="IPR050811">
    <property type="entry name" value="Phosphate_ABC_transporter"/>
</dbReference>
<dbReference type="SUPFAM" id="SSF53850">
    <property type="entry name" value="Periplasmic binding protein-like II"/>
    <property type="match status" value="1"/>
</dbReference>
<feature type="domain" description="PBP" evidence="5">
    <location>
        <begin position="30"/>
        <end position="267"/>
    </location>
</feature>
<evidence type="ECO:0000256" key="2">
    <source>
        <dbReference type="ARBA" id="ARBA00022448"/>
    </source>
</evidence>
<dbReference type="AlphaFoldDB" id="A0A4S2EZL8"/>
<organism evidence="6 7">
    <name type="scientific">Muricaecibacterium torontonense</name>
    <dbReference type="NCBI Taxonomy" id="3032871"/>
    <lineage>
        <taxon>Bacteria</taxon>
        <taxon>Bacillati</taxon>
        <taxon>Actinomycetota</taxon>
        <taxon>Coriobacteriia</taxon>
        <taxon>Coriobacteriales</taxon>
        <taxon>Atopobiaceae</taxon>
        <taxon>Muricaecibacterium</taxon>
    </lineage>
</organism>
<proteinExistence type="inferred from homology"/>
<protein>
    <recommendedName>
        <fullName evidence="4">Phosphate-binding protein</fullName>
    </recommendedName>
</protein>
<comment type="function">
    <text evidence="4">Involved in the system for phosphate transport across the cytoplasmic membrane.</text>
</comment>
<dbReference type="PANTHER" id="PTHR30570">
    <property type="entry name" value="PERIPLASMIC PHOSPHATE BINDING COMPONENT OF PHOSPHATE ABC TRANSPORTER"/>
    <property type="match status" value="1"/>
</dbReference>
<dbReference type="Gene3D" id="3.40.190.10">
    <property type="entry name" value="Periplasmic binding protein-like II"/>
    <property type="match status" value="2"/>
</dbReference>
<reference evidence="6 7" key="1">
    <citation type="submission" date="2019-04" db="EMBL/GenBank/DDBJ databases">
        <title>Microbes associate with the intestines of laboratory mice.</title>
        <authorList>
            <person name="Navarre W."/>
            <person name="Wong E."/>
            <person name="Huang K."/>
            <person name="Tropini C."/>
            <person name="Ng K."/>
            <person name="Yu B."/>
        </authorList>
    </citation>
    <scope>NUCLEOTIDE SEQUENCE [LARGE SCALE GENOMIC DNA]</scope>
    <source>
        <strain evidence="6 7">NM07_P-09</strain>
    </source>
</reference>
<keyword evidence="7" id="KW-1185">Reference proteome</keyword>
<dbReference type="CDD" id="cd13653">
    <property type="entry name" value="PBP2_phosphate_like_1"/>
    <property type="match status" value="1"/>
</dbReference>
<dbReference type="GO" id="GO:0042301">
    <property type="term" value="F:phosphate ion binding"/>
    <property type="evidence" value="ECO:0007669"/>
    <property type="project" value="UniProtKB-UniRule"/>
</dbReference>
<comment type="similarity">
    <text evidence="1 4">Belongs to the PstS family.</text>
</comment>
<evidence type="ECO:0000259" key="5">
    <source>
        <dbReference type="Pfam" id="PF12849"/>
    </source>
</evidence>
<comment type="caution">
    <text evidence="6">The sequence shown here is derived from an EMBL/GenBank/DDBJ whole genome shotgun (WGS) entry which is preliminary data.</text>
</comment>
<dbReference type="PROSITE" id="PS51257">
    <property type="entry name" value="PROKAR_LIPOPROTEIN"/>
    <property type="match status" value="1"/>
</dbReference>